<evidence type="ECO:0000313" key="3">
    <source>
        <dbReference type="EMBL" id="KAI3922868.1"/>
    </source>
</evidence>
<evidence type="ECO:0000313" key="4">
    <source>
        <dbReference type="Proteomes" id="UP001202328"/>
    </source>
</evidence>
<dbReference type="Gene3D" id="3.40.30.10">
    <property type="entry name" value="Glutaredoxin"/>
    <property type="match status" value="2"/>
</dbReference>
<organism evidence="3 4">
    <name type="scientific">Papaver atlanticum</name>
    <dbReference type="NCBI Taxonomy" id="357466"/>
    <lineage>
        <taxon>Eukaryota</taxon>
        <taxon>Viridiplantae</taxon>
        <taxon>Streptophyta</taxon>
        <taxon>Embryophyta</taxon>
        <taxon>Tracheophyta</taxon>
        <taxon>Spermatophyta</taxon>
        <taxon>Magnoliopsida</taxon>
        <taxon>Ranunculales</taxon>
        <taxon>Papaveraceae</taxon>
        <taxon>Papaveroideae</taxon>
        <taxon>Papaver</taxon>
    </lineage>
</organism>
<keyword evidence="2" id="KW-0732">Signal</keyword>
<dbReference type="PANTHER" id="PTHR31984">
    <property type="entry name" value="TRANSPORTER, PUTATIVE (DUF179)-RELATED"/>
    <property type="match status" value="1"/>
</dbReference>
<dbReference type="Pfam" id="PF02622">
    <property type="entry name" value="DUF179"/>
    <property type="match status" value="1"/>
</dbReference>
<proteinExistence type="predicted"/>
<dbReference type="PANTHER" id="PTHR31984:SF12">
    <property type="entry name" value="THIOREDOXIN DOMAIN-CONTAINING PROTEIN"/>
    <property type="match status" value="1"/>
</dbReference>
<dbReference type="InterPro" id="IPR036249">
    <property type="entry name" value="Thioredoxin-like_sf"/>
</dbReference>
<reference evidence="3" key="1">
    <citation type="submission" date="2022-04" db="EMBL/GenBank/DDBJ databases">
        <title>A functionally conserved STORR gene fusion in Papaver species that diverged 16.8 million years ago.</title>
        <authorList>
            <person name="Catania T."/>
        </authorList>
    </citation>
    <scope>NUCLEOTIDE SEQUENCE</scope>
    <source>
        <strain evidence="3">S-188037</strain>
    </source>
</reference>
<dbReference type="InterPro" id="IPR003774">
    <property type="entry name" value="AlgH-like"/>
</dbReference>
<dbReference type="SUPFAM" id="SSF52833">
    <property type="entry name" value="Thioredoxin-like"/>
    <property type="match status" value="1"/>
</dbReference>
<feature type="signal peptide" evidence="2">
    <location>
        <begin position="1"/>
        <end position="36"/>
    </location>
</feature>
<dbReference type="Gene3D" id="3.40.1740.10">
    <property type="entry name" value="VC0467-like"/>
    <property type="match status" value="1"/>
</dbReference>
<evidence type="ECO:0000256" key="1">
    <source>
        <dbReference type="SAM" id="MobiDB-lite"/>
    </source>
</evidence>
<protein>
    <recommendedName>
        <fullName evidence="5">Thioredoxin domain-containing protein</fullName>
    </recommendedName>
</protein>
<dbReference type="Proteomes" id="UP001202328">
    <property type="component" value="Unassembled WGS sequence"/>
</dbReference>
<dbReference type="AlphaFoldDB" id="A0AAD4SVH3"/>
<gene>
    <name evidence="3" type="ORF">MKW98_006999</name>
</gene>
<sequence length="1123" mass="125596">MFYWKRNPNSTPDLHFSWRFLLITLFLILFASPAYALLEDSGRNQSLQWQVLTKMNFSSHIRLHPHILLLITVPWSGESRTLMKEVAHLVASKPMDFGLLELMVMYRNTEKVLADALGATESTSVIVYQHSVSYKYQGRLRAQSILHSVSHLMSLRQEDIPLKFLSTPEDLTSFSESTDKAVFLFEFCGWTRMLLNKGKHNGSGNAFGQDISDNDIFFGENVDGKTNQTLTSSWKKSEKFDGMGNEKLTCGMESGLSGTPWLGDLTFTNKTAPSEAVNTRLDLGVSCTLEEFQRYGLFFSQLKTAAREFFLPPEKQRFALISERSLLSSLGVEDPRSWLLMLNYAGCPNCSKILKDEDDVKNELQMHQSFVTELEGEGHDTDPGLPANKPSVILFVDRSSESPETTRKSKEALDAFRKLAINNSATHKFSALASQGKKGMGTSNPSDHSATISSLVTQVDNLKKKVSVMIINEGGTATLDDISVGEQSKSIQKILKYLLQQKKEAKLSLLAEKVGFQLLSEDLNVDVANMLPSQIENNQSEESHEPPTEAISEISLNLDDVTDAIRSAEDLKNKPGVIESEVSTHTYEKKIILKNTDLSPLLPNQGVVSDTPGVTEDMTEGQSSSRVDNTKKHQITLFTGLFYFSDGDYQLPRSLTGEIKVPSLVILDPVSQQHYVYPEEASFSYSSLVDFLDGFLNRTLPPYQRSESVLKASREAARPPFINLDFHEADSIPRVTANKFSEMVLGFNHTDTDNVSLAWRKDVLVLFSNSWCAFCQRMELVVREVSRAFENYMKMLKSESRNHGSIIDENREEVATYELPLVYLMDCTLNDCSLLLKPMGQRELYPALILFPALRKTAVSYQGDASVADIVKFVADHGSNSHHLSRDKGFIRTQGQELGTNQVPLLDLSSIHNIGLMENSESHEVLLNNRMPARNIELSQSVGSHPSVELHSGAILISTDKLLNAPPFEQSKILIVQADQQTGFHGLIINKHINWDSLQGLETGFDLVKQAQLSFGGPLVAPEMPLVSLSRKSTPPKEVGYKEIFPSVYFLNHMATLREIEGLKVGNLSSSDCWFFLGYSSWGWDQLFNEIAEGAWYISDDPVGEFKWPDSSPMLNVEVDTQV</sequence>
<evidence type="ECO:0000256" key="2">
    <source>
        <dbReference type="SAM" id="SignalP"/>
    </source>
</evidence>
<dbReference type="EMBL" id="JAJJMB010008592">
    <property type="protein sequence ID" value="KAI3922868.1"/>
    <property type="molecule type" value="Genomic_DNA"/>
</dbReference>
<evidence type="ECO:0008006" key="5">
    <source>
        <dbReference type="Google" id="ProtNLM"/>
    </source>
</evidence>
<dbReference type="SUPFAM" id="SSF143456">
    <property type="entry name" value="VC0467-like"/>
    <property type="match status" value="1"/>
</dbReference>
<accession>A0AAD4SVH3</accession>
<feature type="region of interest" description="Disordered" evidence="1">
    <location>
        <begin position="607"/>
        <end position="628"/>
    </location>
</feature>
<keyword evidence="4" id="KW-1185">Reference proteome</keyword>
<name>A0AAD4SVH3_9MAGN</name>
<comment type="caution">
    <text evidence="3">The sequence shown here is derived from an EMBL/GenBank/DDBJ whole genome shotgun (WGS) entry which is preliminary data.</text>
</comment>
<feature type="chain" id="PRO_5042059681" description="Thioredoxin domain-containing protein" evidence="2">
    <location>
        <begin position="37"/>
        <end position="1123"/>
    </location>
</feature>